<comment type="subunit">
    <text evidence="11">Heterophilic interaction with FAT4; this interaction affects their respective protein levels.</text>
</comment>
<evidence type="ECO:0000256" key="7">
    <source>
        <dbReference type="ARBA" id="ARBA00022889"/>
    </source>
</evidence>
<dbReference type="InterPro" id="IPR050174">
    <property type="entry name" value="Protocadherin/Cadherin-CA"/>
</dbReference>
<dbReference type="FunFam" id="2.60.40.60:FF:000226">
    <property type="entry name" value="Dachsous, isoform B"/>
    <property type="match status" value="1"/>
</dbReference>
<keyword evidence="5" id="KW-0677">Repeat</keyword>
<keyword evidence="9 16" id="KW-0472">Membrane</keyword>
<feature type="domain" description="Cadherin" evidence="17">
    <location>
        <begin position="2787"/>
        <end position="2897"/>
    </location>
</feature>
<keyword evidence="10" id="KW-0325">Glycoprotein</keyword>
<keyword evidence="19" id="KW-1185">Reference proteome</keyword>
<feature type="domain" description="Cadherin" evidence="17">
    <location>
        <begin position="1535"/>
        <end position="1639"/>
    </location>
</feature>
<dbReference type="GO" id="GO:0048729">
    <property type="term" value="P:tissue morphogenesis"/>
    <property type="evidence" value="ECO:0007669"/>
    <property type="project" value="UniProtKB-ARBA"/>
</dbReference>
<evidence type="ECO:0000256" key="15">
    <source>
        <dbReference type="SAM" id="MobiDB-lite"/>
    </source>
</evidence>
<name>A0A670Z0J5_PSETE</name>
<feature type="domain" description="Cadherin" evidence="17">
    <location>
        <begin position="1954"/>
        <end position="2059"/>
    </location>
</feature>
<feature type="domain" description="Cadherin" evidence="17">
    <location>
        <begin position="2057"/>
        <end position="2159"/>
    </location>
</feature>
<feature type="domain" description="Cadherin" evidence="17">
    <location>
        <begin position="1640"/>
        <end position="1741"/>
    </location>
</feature>
<gene>
    <name evidence="18" type="primary">DCHS1</name>
</gene>
<dbReference type="SMART" id="SM00112">
    <property type="entry name" value="CA"/>
    <property type="match status" value="27"/>
</dbReference>
<feature type="domain" description="Cadherin" evidence="17">
    <location>
        <begin position="996"/>
        <end position="1099"/>
    </location>
</feature>
<comment type="subcellular location">
    <subcellularLocation>
        <location evidence="1">Cell membrane</location>
        <topology evidence="1">Single-pass type I membrane protein</topology>
    </subcellularLocation>
</comment>
<sequence>SDEWGGCFPHVPVAHQPLAHLLMGPLALVLLLLLPLLGGRCTTVPGTLDLQVDEEMPAGTIIGDISAGLPAGTTSYMYFISAQEGSGVATDLEIDENTGIIKTAGVLDHESRDHYSFIAVTPDGATVEVNIQVNDINDHAPTFPKQRAALFIPEHTHPGSHFPLDPAFDADSNLLTTQGYAIKAGNVGQAFQLETRRGPNGVLHPELVVSSILDREARSAFTLLLEAYDGGSPPRSSQMTLEVSVQDINDNAPAFNQSRYHTLIPENLLPGSSILQVFAWDADEGDNGAVVYEINRRQSDPEQFFTIDASTGVIKLNKGLDYELRKVHELVVQARDKAIHPEVSTTFVTIQVRDYNDNQPTMTIIFLSEDGSPRISEGAQPGQFVARISVSDPDYGEYANVNVSLEGGEGKFALTTKDNIIYLICVDQMLDREERDSYELRVTATDAGTPPLRAESAFVLQVTDINDNPPLFDAQEYEQSVPEVVYPGSFVLQVTARDKDQGPNGEIHYSILHSHQSHSHWFAIDPATGIVTTASALDYETDPHPRLTVLATDRGRPPLSSTTVVLVTLQDVNDNEPVFESNFYNISLKENVSPGTCFLQITATDADSGSWGIISYTLGTGLSSLVPSAFLLGEETGQLCTAQGLDRDEGPSAYDFTVTAVDGGGLSSTAYVKVFLEDINDNAPAFYPLEYAASISTQSQLGSAILRVTAHDKDEGLHGRVTYRIASGNMLTVFAINPDTGTAWPLTGKVNLLVQLEVEAEDGGGLAAQPTAHVNISIVAGTVSPPSFERVQYYFTVPEDTRPGSSVGSIHAYNAQGQTDSVFYSISAGDPHGHFSIDPSSGQLHTNLALDHEAQSILTLEVQARSGSPPAYSSARVQITVSDVNDNPPRFPSSSDSVSLPEGAALGTVVYTVQAEDPDSGANGQVHFELASRGMTAFGVERLSGKVRLMGALHQESLSPYKLLVLAQDGGTPRLSATFTLLVHVQAEDQLGPLFDTLTYRVEVREGVPVGTHFLQVRALAREHNAFLAYHLHADGDATSFGIAPDTGWLHVRRTLDREVQELYVLTVLAVAGEGEGRQTGTSTVRVTITDENDNSPRLSEERYFFTVLENRPAGSSVGRVIATDWDAGSNSRLTFRLVPHEGHFLIHTQTGELSIRKSLDREQQSSYQLQVLVQDGGTPPRSTTGTIYVSVLDENDNAPAFLHVAEGRELLLQVLEDKPVGLLVAVLQAKDPDKGENGTVFYTLSGAWAEHFSLHVSTGELRTANPLRQADQGEYLFTVTASDRGVIRRSTAATLRIQPSTPCLEASPPPPLIHALPRPETTVLTFYAMEDLPPGSSIGSVAPLEPHPHGQVTYMLVGGSNGDGFFVVDASTGEIYLAQELDYEVERRHTLHVSVEDSWHGYPSQHLLLVEIHVQDSNDHSPTWPQDPITVVVSESATLGLALFTFQALDGDGPGPNSQLHYSLLRQDILHPVFQLDALTGELSLQAPLDRESQSAFLLAVMATDQAHNVSQRHSAAVTVHIFIVDENDNAPEFLSPPRVRVPEDQPTGFLVLQVVARDRDMGENGRVSYLLRAGNPDGQFHLNPSTGALSIVRALDREEVSQHNLTVVATDHGSPRHSTTQLLLVQVLDVNDETPTFEKSVYEGQVAENLPAGVPVLQLHATDQDLGSNGQVTYGGITGDDFTIDPHTGLISTLGPLDHEERAEHLLTVYAQDGGLPPRQAKATVHVLVVDENDHAPIFQNDTYSLAVPENQSHQQLLTLRATDHDAGDNGPLITPILLRAAGDPEEDFALDPLTGQLSTVQGLDRERKATYVLTTQACDNGSPARCASTAIEVQVLDLNDNTPRFMQEAYSAEVPEDLPVGTPVLQLKARDPDEGNNGRISYFLANESLGAFQVEPQTGHLYSTQPLDRERRATYRFQGLAVDSSPSAPRSASAAITVTVQDVNDHVPSFPLSPLTVTLPRHTPPKRVVATLRAEDHDAGANASILYRFAVPAPAFAINTYTGGIQLLQSLGSLSQRQRTLFVLASDLGQPPLSSIGVVVIHLQDEGHRGVHFPRSTSDVVLPENAAPGTLVLSIPARHSTGSSGQIAYSIVSGNENGAFRIQPDSGAISVSNAEGLDFELQPRLRLVLQAEAPASFGFMAVTINLQDVNDNQPRFQLQNYVAFVGEAQAVLMLLWLQVVANDLDQGPNGQVVYKINQTQPMDGLYQINAQTGTITTAAILDREIWAQTRLVLTATDRGHPPLVGSATLTVVVMDLNDNSPTIPAPWEVRVAENTLLGTKITMVTGNDVDCGPQLVYALFLDSDNSRTFSILPYGGHIVLTEPLDYEQRSHYTLTVRASDSQHETEANLTVLVEDMNDNAPAFGQALYQVLVPEQTPAGTPILTLSATDLDSGTNGEVTYQLLTASDLVAIHASNGTLFTTQRLMLEREHPTLDLVVEACDKGLPSLSAWASVQIQVLDVNDHRPQFLKPQYNASVTEDLRPGTILLTLEATDADVTRDNAALDYTIVSGNRGHAFQLEGHVGEASALVLIEPLDFEGVALYNLTVAVADRGVPQHSALVPVILTVLDVNDNPPVFGRSAYHMVVSESTMPGTELLRVAAHDPDLGPHGQVHYSISSGDPSGLFQLHPSSGALRLAKALDCEKRTQHSLVIQASDGAGGHFALASVAVEVKDVNDNLPYFPINMLSTSLRENLPPGSLVTTVRAVDPDVGIFGELHYALLQAEDWGAFDINSSSGELHSRLPFDYERSKAFQLLVQATDPGNGSATVTVRVLVTGEDEYDPVFLSSSFHFDVPEGARRGQSIGHVTATDEDEGPDGVVLYVLTKPSPFFEINKTSGILYLRMDSQAPSGGSTRPEPRQMVLEVQAHSPLRASRSASTQVTIDVTHTAFGLMPDLNLLLVIAVAASLSVVVVLAAVAIVLALLRSQQGCGRKEADLAHMQSGSLQKLGHADPALPGGDCLYHEALPGYSTDSGGGYTTRGGSLDPSHSSGRGSAEAAEDDEIRMINECPRMSSITSSLQEHLVARGPDSGIQTDADRLSDISCEPATLDATHWFKNRKGPSLLLPGQPPQLYRDEGGSSSGAYLGSGCGLSVPSAKDYSFPEDGKPCVDGSLTAIVASDEELRGSYNWDYLLNWCPQFQPLASVFTEIARLKDESSLRKPFPAKPKPRIDPPPLITSVAHPGAKSVPPKPAVGRAFPHLSSLRRSPISHEGSLSSAAMSPSFSPSLSPLAARSPMVSPFGVSQGPTASSTLSIEQSLEAPEEAELRI</sequence>
<feature type="domain" description="Cadherin" evidence="17">
    <location>
        <begin position="152"/>
        <end position="255"/>
    </location>
</feature>
<feature type="domain" description="Cadherin" evidence="17">
    <location>
        <begin position="1321"/>
        <end position="1425"/>
    </location>
</feature>
<reference evidence="18" key="1">
    <citation type="submission" date="2025-08" db="UniProtKB">
        <authorList>
            <consortium name="Ensembl"/>
        </authorList>
    </citation>
    <scope>IDENTIFICATION</scope>
</reference>
<evidence type="ECO:0000256" key="10">
    <source>
        <dbReference type="ARBA" id="ARBA00023180"/>
    </source>
</evidence>
<dbReference type="GO" id="GO:0005509">
    <property type="term" value="F:calcium ion binding"/>
    <property type="evidence" value="ECO:0007669"/>
    <property type="project" value="UniProtKB-UniRule"/>
</dbReference>
<evidence type="ECO:0000256" key="4">
    <source>
        <dbReference type="ARBA" id="ARBA00022729"/>
    </source>
</evidence>
<feature type="domain" description="Cadherin" evidence="17">
    <location>
        <begin position="1100"/>
        <end position="1202"/>
    </location>
</feature>
<evidence type="ECO:0000256" key="11">
    <source>
        <dbReference type="ARBA" id="ARBA00062150"/>
    </source>
</evidence>
<dbReference type="InterPro" id="IPR015919">
    <property type="entry name" value="Cadherin-like_sf"/>
</dbReference>
<evidence type="ECO:0000256" key="16">
    <source>
        <dbReference type="SAM" id="Phobius"/>
    </source>
</evidence>
<feature type="region of interest" description="Disordered" evidence="15">
    <location>
        <begin position="3212"/>
        <end position="3269"/>
    </location>
</feature>
<dbReference type="PROSITE" id="PS50268">
    <property type="entry name" value="CADHERIN_2"/>
    <property type="match status" value="27"/>
</dbReference>
<evidence type="ECO:0000256" key="9">
    <source>
        <dbReference type="ARBA" id="ARBA00023136"/>
    </source>
</evidence>
<dbReference type="PANTHER" id="PTHR24028">
    <property type="entry name" value="CADHERIN-87A"/>
    <property type="match status" value="1"/>
</dbReference>
<evidence type="ECO:0000256" key="13">
    <source>
        <dbReference type="ARBA" id="ARBA00079083"/>
    </source>
</evidence>
<organism evidence="18 19">
    <name type="scientific">Pseudonaja textilis</name>
    <name type="common">Eastern brown snake</name>
    <dbReference type="NCBI Taxonomy" id="8673"/>
    <lineage>
        <taxon>Eukaryota</taxon>
        <taxon>Metazoa</taxon>
        <taxon>Chordata</taxon>
        <taxon>Craniata</taxon>
        <taxon>Vertebrata</taxon>
        <taxon>Euteleostomi</taxon>
        <taxon>Lepidosauria</taxon>
        <taxon>Squamata</taxon>
        <taxon>Bifurcata</taxon>
        <taxon>Unidentata</taxon>
        <taxon>Episquamata</taxon>
        <taxon>Toxicofera</taxon>
        <taxon>Serpentes</taxon>
        <taxon>Colubroidea</taxon>
        <taxon>Elapidae</taxon>
        <taxon>Hydrophiinae</taxon>
        <taxon>Pseudonaja</taxon>
    </lineage>
</organism>
<dbReference type="GO" id="GO:0003183">
    <property type="term" value="P:mitral valve morphogenesis"/>
    <property type="evidence" value="ECO:0007669"/>
    <property type="project" value="UniProtKB-ARBA"/>
</dbReference>
<feature type="domain" description="Cadherin" evidence="17">
    <location>
        <begin position="2367"/>
        <end position="2470"/>
    </location>
</feature>
<evidence type="ECO:0000256" key="5">
    <source>
        <dbReference type="ARBA" id="ARBA00022737"/>
    </source>
</evidence>
<evidence type="ECO:0000256" key="2">
    <source>
        <dbReference type="ARBA" id="ARBA00022475"/>
    </source>
</evidence>
<feature type="domain" description="Cadherin" evidence="17">
    <location>
        <begin position="2160"/>
        <end position="2266"/>
    </location>
</feature>
<keyword evidence="3 16" id="KW-0812">Transmembrane</keyword>
<evidence type="ECO:0000313" key="19">
    <source>
        <dbReference type="Proteomes" id="UP000472273"/>
    </source>
</evidence>
<feature type="domain" description="Cadherin" evidence="17">
    <location>
        <begin position="1849"/>
        <end position="1953"/>
    </location>
</feature>
<dbReference type="FunFam" id="2.60.40.60:FF:000140">
    <property type="entry name" value="Dachsous cadherin-related 1"/>
    <property type="match status" value="1"/>
</dbReference>
<feature type="domain" description="Cadherin" evidence="17">
    <location>
        <begin position="1426"/>
        <end position="1535"/>
    </location>
</feature>
<dbReference type="CDD" id="cd11304">
    <property type="entry name" value="Cadherin_repeat"/>
    <property type="match status" value="27"/>
</dbReference>
<feature type="domain" description="Cadherin" evidence="17">
    <location>
        <begin position="789"/>
        <end position="891"/>
    </location>
</feature>
<feature type="domain" description="Cadherin" evidence="17">
    <location>
        <begin position="44"/>
        <end position="143"/>
    </location>
</feature>
<dbReference type="FunFam" id="2.60.40.60:FF:000104">
    <property type="entry name" value="cadherin-23 isoform X1"/>
    <property type="match status" value="1"/>
</dbReference>
<evidence type="ECO:0000256" key="8">
    <source>
        <dbReference type="ARBA" id="ARBA00022989"/>
    </source>
</evidence>
<keyword evidence="7" id="KW-0130">Cell adhesion</keyword>
<keyword evidence="8 16" id="KW-1133">Transmembrane helix</keyword>
<dbReference type="FunFam" id="2.60.40.60:FF:000254">
    <property type="entry name" value="Dachsous cadherin-related 1"/>
    <property type="match status" value="1"/>
</dbReference>
<dbReference type="PANTHER" id="PTHR24028:SF345">
    <property type="entry name" value="PROTOCADHERIN-16-LIKE"/>
    <property type="match status" value="1"/>
</dbReference>
<evidence type="ECO:0000259" key="17">
    <source>
        <dbReference type="PROSITE" id="PS50268"/>
    </source>
</evidence>
<dbReference type="InterPro" id="IPR020894">
    <property type="entry name" value="Cadherin_CS"/>
</dbReference>
<dbReference type="SUPFAM" id="SSF49313">
    <property type="entry name" value="Cadherin-like"/>
    <property type="match status" value="27"/>
</dbReference>
<feature type="domain" description="Cadherin" evidence="17">
    <location>
        <begin position="375"/>
        <end position="472"/>
    </location>
</feature>
<evidence type="ECO:0000256" key="6">
    <source>
        <dbReference type="ARBA" id="ARBA00022837"/>
    </source>
</evidence>
<feature type="compositionally biased region" description="Polar residues" evidence="15">
    <location>
        <begin position="3245"/>
        <end position="3257"/>
    </location>
</feature>
<protein>
    <recommendedName>
        <fullName evidence="12">Protocadherin-16</fullName>
    </recommendedName>
    <alternativeName>
        <fullName evidence="13">Protein dachsous homolog 1</fullName>
    </alternativeName>
</protein>
<proteinExistence type="predicted"/>
<dbReference type="GO" id="GO:0016477">
    <property type="term" value="P:cell migration"/>
    <property type="evidence" value="ECO:0007669"/>
    <property type="project" value="UniProtKB-ARBA"/>
</dbReference>
<feature type="transmembrane region" description="Helical" evidence="16">
    <location>
        <begin position="2899"/>
        <end position="2925"/>
    </location>
</feature>
<dbReference type="Proteomes" id="UP000472273">
    <property type="component" value="Unplaced"/>
</dbReference>
<dbReference type="GO" id="GO:0003007">
    <property type="term" value="P:heart morphogenesis"/>
    <property type="evidence" value="ECO:0007669"/>
    <property type="project" value="UniProtKB-ARBA"/>
</dbReference>
<reference evidence="18" key="2">
    <citation type="submission" date="2025-09" db="UniProtKB">
        <authorList>
            <consortium name="Ensembl"/>
        </authorList>
    </citation>
    <scope>IDENTIFICATION</scope>
</reference>
<dbReference type="FunFam" id="2.60.40.60:FF:000035">
    <property type="entry name" value="Protocadherin Fat 3"/>
    <property type="match status" value="2"/>
</dbReference>
<dbReference type="PROSITE" id="PS00232">
    <property type="entry name" value="CADHERIN_1"/>
    <property type="match status" value="13"/>
</dbReference>
<dbReference type="GO" id="GO:0007163">
    <property type="term" value="P:establishment or maintenance of cell polarity"/>
    <property type="evidence" value="ECO:0007669"/>
    <property type="project" value="UniProtKB-ARBA"/>
</dbReference>
<evidence type="ECO:0000256" key="12">
    <source>
        <dbReference type="ARBA" id="ARBA00072299"/>
    </source>
</evidence>
<evidence type="ECO:0000256" key="1">
    <source>
        <dbReference type="ARBA" id="ARBA00004251"/>
    </source>
</evidence>
<feature type="domain" description="Cadherin" evidence="17">
    <location>
        <begin position="256"/>
        <end position="362"/>
    </location>
</feature>
<dbReference type="InterPro" id="IPR002126">
    <property type="entry name" value="Cadherin-like_dom"/>
</dbReference>
<feature type="domain" description="Cadherin" evidence="17">
    <location>
        <begin position="2684"/>
        <end position="2786"/>
    </location>
</feature>
<dbReference type="FunFam" id="2.60.40.60:FF:000081">
    <property type="entry name" value="protocadherin Fat 4"/>
    <property type="match status" value="1"/>
</dbReference>
<dbReference type="Pfam" id="PF00028">
    <property type="entry name" value="Cadherin"/>
    <property type="match status" value="26"/>
</dbReference>
<dbReference type="PRINTS" id="PR00205">
    <property type="entry name" value="CADHERIN"/>
</dbReference>
<keyword evidence="4" id="KW-0732">Signal</keyword>
<feature type="domain" description="Cadherin" evidence="17">
    <location>
        <begin position="892"/>
        <end position="995"/>
    </location>
</feature>
<keyword evidence="6 14" id="KW-0106">Calcium</keyword>
<accession>A0A670Z0J5</accession>
<feature type="domain" description="Cadherin" evidence="17">
    <location>
        <begin position="687"/>
        <end position="788"/>
    </location>
</feature>
<feature type="domain" description="Cadherin" evidence="17">
    <location>
        <begin position="473"/>
        <end position="579"/>
    </location>
</feature>
<dbReference type="FunFam" id="2.60.40.60:FF:000102">
    <property type="entry name" value="Dachsous cadherin-related 1b"/>
    <property type="match status" value="1"/>
</dbReference>
<dbReference type="GO" id="GO:0007156">
    <property type="term" value="P:homophilic cell adhesion via plasma membrane adhesion molecules"/>
    <property type="evidence" value="ECO:0007669"/>
    <property type="project" value="InterPro"/>
</dbReference>
<feature type="region of interest" description="Disordered" evidence="15">
    <location>
        <begin position="2974"/>
        <end position="3000"/>
    </location>
</feature>
<evidence type="ECO:0000313" key="18">
    <source>
        <dbReference type="Ensembl" id="ENSPTXP00000016784.1"/>
    </source>
</evidence>
<dbReference type="GeneTree" id="ENSGT00940000163671"/>
<dbReference type="FunFam" id="2.60.40.60:FF:000020">
    <property type="entry name" value="Dachsous cadherin-related 1b"/>
    <property type="match status" value="11"/>
</dbReference>
<feature type="domain" description="Cadherin" evidence="17">
    <location>
        <begin position="580"/>
        <end position="686"/>
    </location>
</feature>
<evidence type="ECO:0000256" key="3">
    <source>
        <dbReference type="ARBA" id="ARBA00022692"/>
    </source>
</evidence>
<dbReference type="FunFam" id="2.60.40.60:FF:000007">
    <property type="entry name" value="Protocadherin alpha 2"/>
    <property type="match status" value="1"/>
</dbReference>
<dbReference type="OMA" id="STCQIRI"/>
<feature type="domain" description="Cadherin" evidence="17">
    <location>
        <begin position="2471"/>
        <end position="2579"/>
    </location>
</feature>
<dbReference type="FunFam" id="2.60.40.60:FF:000153">
    <property type="entry name" value="Dachsous cadherin-related 2"/>
    <property type="match status" value="1"/>
</dbReference>
<feature type="domain" description="Cadherin" evidence="17">
    <location>
        <begin position="2580"/>
        <end position="2683"/>
    </location>
</feature>
<evidence type="ECO:0000256" key="14">
    <source>
        <dbReference type="PROSITE-ProRule" id="PRU00043"/>
    </source>
</evidence>
<dbReference type="FunFam" id="2.60.40.60:FF:000201">
    <property type="entry name" value="Dachsous cadherin-related 1"/>
    <property type="match status" value="1"/>
</dbReference>
<dbReference type="FunFam" id="2.60.40.60:FF:000116">
    <property type="entry name" value="Dachsous cadherin-related 2"/>
    <property type="match status" value="1"/>
</dbReference>
<feature type="domain" description="Cadherin" evidence="17">
    <location>
        <begin position="2266"/>
        <end position="2366"/>
    </location>
</feature>
<feature type="domain" description="Cadherin" evidence="17">
    <location>
        <begin position="1742"/>
        <end position="1848"/>
    </location>
</feature>
<feature type="domain" description="Cadherin" evidence="17">
    <location>
        <begin position="1207"/>
        <end position="1314"/>
    </location>
</feature>
<keyword evidence="2" id="KW-1003">Cell membrane</keyword>
<feature type="compositionally biased region" description="Low complexity" evidence="15">
    <location>
        <begin position="3214"/>
        <end position="3236"/>
    </location>
</feature>
<dbReference type="Gene3D" id="2.60.40.60">
    <property type="entry name" value="Cadherins"/>
    <property type="match status" value="27"/>
</dbReference>
<dbReference type="GO" id="GO:0005886">
    <property type="term" value="C:plasma membrane"/>
    <property type="evidence" value="ECO:0007669"/>
    <property type="project" value="UniProtKB-SubCell"/>
</dbReference>
<dbReference type="Ensembl" id="ENSPTXT00000017298.1">
    <property type="protein sequence ID" value="ENSPTXP00000016784.1"/>
    <property type="gene ID" value="ENSPTXG00000011582.1"/>
</dbReference>